<dbReference type="CDD" id="cd16268">
    <property type="entry name" value="EF2_II"/>
    <property type="match status" value="1"/>
</dbReference>
<dbReference type="GO" id="GO:1990904">
    <property type="term" value="C:ribonucleoprotein complex"/>
    <property type="evidence" value="ECO:0007669"/>
    <property type="project" value="TreeGrafter"/>
</dbReference>
<dbReference type="FunFam" id="2.40.30.10:FF:000010">
    <property type="entry name" value="Translation elongation factor 2"/>
    <property type="match status" value="1"/>
</dbReference>
<dbReference type="CDD" id="cd01681">
    <property type="entry name" value="aeEF2_snRNP_like_IV"/>
    <property type="match status" value="1"/>
</dbReference>
<dbReference type="Pfam" id="PF00679">
    <property type="entry name" value="EFG_C"/>
    <property type="match status" value="1"/>
</dbReference>
<dbReference type="FunFam" id="3.30.230.10:FF:000009">
    <property type="entry name" value="116 kDa U5 small nuclear ribonucleoprotein component"/>
    <property type="match status" value="1"/>
</dbReference>
<dbReference type="InterPro" id="IPR000640">
    <property type="entry name" value="EFG_V-like"/>
</dbReference>
<dbReference type="Gene3D" id="2.40.30.10">
    <property type="entry name" value="Translation factors"/>
    <property type="match status" value="1"/>
</dbReference>
<keyword evidence="4" id="KW-0648">Protein biosynthesis</keyword>
<dbReference type="GO" id="GO:0005525">
    <property type="term" value="F:GTP binding"/>
    <property type="evidence" value="ECO:0007669"/>
    <property type="project" value="UniProtKB-KW"/>
</dbReference>
<dbReference type="OrthoDB" id="364892at2759"/>
<dbReference type="SUPFAM" id="SSF54211">
    <property type="entry name" value="Ribosomal protein S5 domain 2-like"/>
    <property type="match status" value="1"/>
</dbReference>
<dbReference type="Gene3D" id="3.30.230.10">
    <property type="match status" value="1"/>
</dbReference>
<dbReference type="GO" id="GO:0003924">
    <property type="term" value="F:GTPase activity"/>
    <property type="evidence" value="ECO:0007669"/>
    <property type="project" value="TreeGrafter"/>
</dbReference>
<dbReference type="InterPro" id="IPR005517">
    <property type="entry name" value="Transl_elong_EFG/EF2_IV"/>
</dbReference>
<dbReference type="InterPro" id="IPR020568">
    <property type="entry name" value="Ribosomal_Su5_D2-typ_SF"/>
</dbReference>
<dbReference type="Pfam" id="PF03764">
    <property type="entry name" value="EFG_IV"/>
    <property type="match status" value="1"/>
</dbReference>
<dbReference type="InterPro" id="IPR014721">
    <property type="entry name" value="Ribsml_uS5_D2-typ_fold_subgr"/>
</dbReference>
<dbReference type="AlphaFoldDB" id="F4PMY6"/>
<dbReference type="InterPro" id="IPR035647">
    <property type="entry name" value="EFG_III/V"/>
</dbReference>
<feature type="domain" description="Elongation factor EFG" evidence="6">
    <location>
        <begin position="424"/>
        <end position="512"/>
    </location>
</feature>
<dbReference type="CDD" id="cd04096">
    <property type="entry name" value="eEF2_snRNP_like_C"/>
    <property type="match status" value="1"/>
</dbReference>
<evidence type="ECO:0000256" key="5">
    <source>
        <dbReference type="ARBA" id="ARBA00023134"/>
    </source>
</evidence>
<dbReference type="InterPro" id="IPR041095">
    <property type="entry name" value="EFG_II"/>
</dbReference>
<proteinExistence type="predicted"/>
<evidence type="ECO:0000256" key="1">
    <source>
        <dbReference type="ARBA" id="ARBA00022490"/>
    </source>
</evidence>
<dbReference type="PANTHER" id="PTHR42908:SF10">
    <property type="entry name" value="EUKARYOTIC TRANSLATION ELONGATION FACTOR 2"/>
    <property type="match status" value="1"/>
</dbReference>
<evidence type="ECO:0000313" key="9">
    <source>
        <dbReference type="Proteomes" id="UP000007797"/>
    </source>
</evidence>
<name>F4PMY6_CACFS</name>
<accession>F4PMY6</accession>
<dbReference type="SMART" id="SM00889">
    <property type="entry name" value="EFG_IV"/>
    <property type="match status" value="1"/>
</dbReference>
<organism evidence="8 9">
    <name type="scientific">Cavenderia fasciculata</name>
    <name type="common">Slime mold</name>
    <name type="synonym">Dictyostelium fasciculatum</name>
    <dbReference type="NCBI Taxonomy" id="261658"/>
    <lineage>
        <taxon>Eukaryota</taxon>
        <taxon>Amoebozoa</taxon>
        <taxon>Evosea</taxon>
        <taxon>Eumycetozoa</taxon>
        <taxon>Dictyostelia</taxon>
        <taxon>Acytosteliales</taxon>
        <taxon>Cavenderiaceae</taxon>
        <taxon>Cavenderia</taxon>
    </lineage>
</organism>
<dbReference type="EMBL" id="GL883008">
    <property type="protein sequence ID" value="EGG22879.1"/>
    <property type="molecule type" value="Genomic_DNA"/>
</dbReference>
<dbReference type="GO" id="GO:0005829">
    <property type="term" value="C:cytosol"/>
    <property type="evidence" value="ECO:0007669"/>
    <property type="project" value="TreeGrafter"/>
</dbReference>
<keyword evidence="1" id="KW-0963">Cytoplasm</keyword>
<keyword evidence="5" id="KW-0342">GTP-binding</keyword>
<dbReference type="GO" id="GO:0003746">
    <property type="term" value="F:translation elongation factor activity"/>
    <property type="evidence" value="ECO:0007669"/>
    <property type="project" value="UniProtKB-KW"/>
</dbReference>
<evidence type="ECO:0000256" key="2">
    <source>
        <dbReference type="ARBA" id="ARBA00022741"/>
    </source>
</evidence>
<dbReference type="FunFam" id="3.30.70.870:FF:000002">
    <property type="entry name" value="Translation elongation factor 2"/>
    <property type="match status" value="1"/>
</dbReference>
<dbReference type="SMART" id="SM00838">
    <property type="entry name" value="EFG_C"/>
    <property type="match status" value="1"/>
</dbReference>
<dbReference type="InterPro" id="IPR004161">
    <property type="entry name" value="EFTu-like_2"/>
</dbReference>
<feature type="domain" description="Translation elongation factor EFG/EF2" evidence="7">
    <location>
        <begin position="305"/>
        <end position="422"/>
    </location>
</feature>
<evidence type="ECO:0000256" key="3">
    <source>
        <dbReference type="ARBA" id="ARBA00022768"/>
    </source>
</evidence>
<dbReference type="SUPFAM" id="SSF50447">
    <property type="entry name" value="Translation proteins"/>
    <property type="match status" value="1"/>
</dbReference>
<dbReference type="STRING" id="1054147.F4PMY6"/>
<dbReference type="SUPFAM" id="SSF54980">
    <property type="entry name" value="EF-G C-terminal domain-like"/>
    <property type="match status" value="2"/>
</dbReference>
<keyword evidence="3" id="KW-0251">Elongation factor</keyword>
<dbReference type="GO" id="GO:0043022">
    <property type="term" value="F:ribosome binding"/>
    <property type="evidence" value="ECO:0007669"/>
    <property type="project" value="TreeGrafter"/>
</dbReference>
<dbReference type="GeneID" id="14875075"/>
<evidence type="ECO:0008006" key="10">
    <source>
        <dbReference type="Google" id="ProtNLM"/>
    </source>
</evidence>
<evidence type="ECO:0000256" key="4">
    <source>
        <dbReference type="ARBA" id="ARBA00022917"/>
    </source>
</evidence>
<dbReference type="KEGG" id="dfa:DFA_05009"/>
<reference evidence="9" key="1">
    <citation type="journal article" date="2011" name="Genome Res.">
        <title>Phylogeny-wide analysis of social amoeba genomes highlights ancient origins for complex intercellular communication.</title>
        <authorList>
            <person name="Heidel A.J."/>
            <person name="Lawal H.M."/>
            <person name="Felder M."/>
            <person name="Schilde C."/>
            <person name="Helps N.R."/>
            <person name="Tunggal B."/>
            <person name="Rivero F."/>
            <person name="John U."/>
            <person name="Schleicher M."/>
            <person name="Eichinger L."/>
            <person name="Platzer M."/>
            <person name="Noegel A.A."/>
            <person name="Schaap P."/>
            <person name="Gloeckner G."/>
        </authorList>
    </citation>
    <scope>NUCLEOTIDE SEQUENCE [LARGE SCALE GENOMIC DNA]</scope>
    <source>
        <strain evidence="9">SH3</strain>
    </source>
</reference>
<dbReference type="Proteomes" id="UP000007797">
    <property type="component" value="Unassembled WGS sequence"/>
</dbReference>
<dbReference type="OMA" id="LREYANC"/>
<gene>
    <name evidence="8" type="ORF">DFA_05009</name>
</gene>
<dbReference type="Pfam" id="PF14492">
    <property type="entry name" value="EFG_III"/>
    <property type="match status" value="1"/>
</dbReference>
<dbReference type="PANTHER" id="PTHR42908">
    <property type="entry name" value="TRANSLATION ELONGATION FACTOR-RELATED"/>
    <property type="match status" value="1"/>
</dbReference>
<protein>
    <recommendedName>
        <fullName evidence="10">Elongation factor 2</fullName>
    </recommendedName>
</protein>
<sequence>MAARLFINVTNTEFDSLHGKDLLKLVMRRFLGADECILSMVVTHLPSPIVAQRYRFAHLYKGPLDDEVATAIKNCDPNGPLMMYVSKMIPSDGGRFIAFGRVFSGTVRPNQKVRILGPNYEKGSLEDLFVKPIQNTVVMMGRKVEPIADCPCGNIIGVTGIDHFLVKTGTLTTSEDAHAMAAMKFSVSPVVRVTVTVKHAENLPRLIDGLSRLAKTDPAIQVYTEDTGENILATVGELQLEICLNDLREYANCEFTTSNPIVSYRETIIEKSAVCLSKSPNKHNRIYMYAEPLGLPLTEALENKVIAPNMDLPQRVEKFAEFGWSGQEVRNVWAFGPAATSNTNNMLVNATTGVQYLNEMKDYIVSSFQWTSNQGVLCEEPMRGVKFVLHDVTTIADAVHRGGGQIIPASRRCMFAAELSAQPRLVEPYYLADITCPEQSLGGVHSALGRRRGTIIEEQMANRGLFNVKAYLPVMESFGFNSFLAVETSGRAFLQMSFDHWELVDSDPLLPSSKGRDIVRSIRVRKGLKEDIPIVVVDVGIVLRQYNMTSNILYYHLLVVEMI</sequence>
<evidence type="ECO:0000259" key="7">
    <source>
        <dbReference type="SMART" id="SM00889"/>
    </source>
</evidence>
<dbReference type="InterPro" id="IPR009000">
    <property type="entry name" value="Transl_B-barrel_sf"/>
</dbReference>
<keyword evidence="2" id="KW-0547">Nucleotide-binding</keyword>
<keyword evidence="9" id="KW-1185">Reference proteome</keyword>
<dbReference type="Pfam" id="PF03144">
    <property type="entry name" value="GTP_EFTU_D2"/>
    <property type="match status" value="1"/>
</dbReference>
<dbReference type="Gene3D" id="3.30.70.870">
    <property type="entry name" value="Elongation Factor G (Translational Gtpase), domain 3"/>
    <property type="match status" value="1"/>
</dbReference>
<dbReference type="Gene3D" id="3.30.70.240">
    <property type="match status" value="1"/>
</dbReference>
<dbReference type="RefSeq" id="XP_004360730.1">
    <property type="nucleotide sequence ID" value="XM_004360673.1"/>
</dbReference>
<evidence type="ECO:0000313" key="8">
    <source>
        <dbReference type="EMBL" id="EGG22879.1"/>
    </source>
</evidence>
<evidence type="ECO:0000259" key="6">
    <source>
        <dbReference type="SMART" id="SM00838"/>
    </source>
</evidence>